<evidence type="ECO:0000256" key="4">
    <source>
        <dbReference type="ARBA" id="ARBA00023136"/>
    </source>
</evidence>
<evidence type="ECO:0000256" key="5">
    <source>
        <dbReference type="ARBA" id="ARBA00038359"/>
    </source>
</evidence>
<feature type="transmembrane region" description="Helical" evidence="6">
    <location>
        <begin position="122"/>
        <end position="144"/>
    </location>
</feature>
<proteinExistence type="inferred from homology"/>
<gene>
    <name evidence="8" type="ORF">Plec18167_004764</name>
</gene>
<evidence type="ECO:0000256" key="2">
    <source>
        <dbReference type="ARBA" id="ARBA00022692"/>
    </source>
</evidence>
<evidence type="ECO:0000313" key="8">
    <source>
        <dbReference type="EMBL" id="KAL1877795.1"/>
    </source>
</evidence>
<keyword evidence="4 6" id="KW-0472">Membrane</keyword>
<feature type="transmembrane region" description="Helical" evidence="6">
    <location>
        <begin position="202"/>
        <end position="221"/>
    </location>
</feature>
<dbReference type="InterPro" id="IPR049326">
    <property type="entry name" value="Rhodopsin_dom_fungi"/>
</dbReference>
<comment type="similarity">
    <text evidence="5">Belongs to the SAT4 family.</text>
</comment>
<feature type="transmembrane region" description="Helical" evidence="6">
    <location>
        <begin position="241"/>
        <end position="260"/>
    </location>
</feature>
<dbReference type="PANTHER" id="PTHR33048:SF47">
    <property type="entry name" value="INTEGRAL MEMBRANE PROTEIN-RELATED"/>
    <property type="match status" value="1"/>
</dbReference>
<keyword evidence="9" id="KW-1185">Reference proteome</keyword>
<keyword evidence="2 6" id="KW-0812">Transmembrane</keyword>
<organism evidence="8 9">
    <name type="scientific">Paecilomyces lecythidis</name>
    <dbReference type="NCBI Taxonomy" id="3004212"/>
    <lineage>
        <taxon>Eukaryota</taxon>
        <taxon>Fungi</taxon>
        <taxon>Dikarya</taxon>
        <taxon>Ascomycota</taxon>
        <taxon>Pezizomycotina</taxon>
        <taxon>Eurotiomycetes</taxon>
        <taxon>Eurotiomycetidae</taxon>
        <taxon>Eurotiales</taxon>
        <taxon>Thermoascaceae</taxon>
        <taxon>Paecilomyces</taxon>
    </lineage>
</organism>
<feature type="domain" description="Rhodopsin" evidence="7">
    <location>
        <begin position="28"/>
        <end position="263"/>
    </location>
</feature>
<evidence type="ECO:0000256" key="1">
    <source>
        <dbReference type="ARBA" id="ARBA00004141"/>
    </source>
</evidence>
<evidence type="ECO:0000259" key="7">
    <source>
        <dbReference type="Pfam" id="PF20684"/>
    </source>
</evidence>
<reference evidence="8 9" key="1">
    <citation type="journal article" date="2024" name="IMA Fungus">
        <title>IMA Genome - F19 : A genome assembly and annotation guide to empower mycologists, including annotated draft genome sequences of Ceratocystis pirilliformis, Diaporthe australafricana, Fusarium ophioides, Paecilomyces lecythidis, and Sporothrix stenoceras.</title>
        <authorList>
            <person name="Aylward J."/>
            <person name="Wilson A.M."/>
            <person name="Visagie C.M."/>
            <person name="Spraker J."/>
            <person name="Barnes I."/>
            <person name="Buitendag C."/>
            <person name="Ceriani C."/>
            <person name="Del Mar Angel L."/>
            <person name="du Plessis D."/>
            <person name="Fuchs T."/>
            <person name="Gasser K."/>
            <person name="Kramer D."/>
            <person name="Li W."/>
            <person name="Munsamy K."/>
            <person name="Piso A."/>
            <person name="Price J.L."/>
            <person name="Sonnekus B."/>
            <person name="Thomas C."/>
            <person name="van der Nest A."/>
            <person name="van Dijk A."/>
            <person name="van Heerden A."/>
            <person name="van Vuuren N."/>
            <person name="Yilmaz N."/>
            <person name="Duong T.A."/>
            <person name="van der Merwe N.A."/>
            <person name="Wingfield M.J."/>
            <person name="Wingfield B.D."/>
        </authorList>
    </citation>
    <scope>NUCLEOTIDE SEQUENCE [LARGE SCALE GENOMIC DNA]</scope>
    <source>
        <strain evidence="8 9">CMW 18167</strain>
    </source>
</reference>
<protein>
    <recommendedName>
        <fullName evidence="7">Rhodopsin domain-containing protein</fullName>
    </recommendedName>
</protein>
<evidence type="ECO:0000256" key="6">
    <source>
        <dbReference type="SAM" id="Phobius"/>
    </source>
</evidence>
<dbReference type="Proteomes" id="UP001583193">
    <property type="component" value="Unassembled WGS sequence"/>
</dbReference>
<feature type="transmembrane region" description="Helical" evidence="6">
    <location>
        <begin position="177"/>
        <end position="195"/>
    </location>
</feature>
<accession>A0ABR3XP70</accession>
<feature type="transmembrane region" description="Helical" evidence="6">
    <location>
        <begin position="93"/>
        <end position="110"/>
    </location>
</feature>
<dbReference type="EMBL" id="JAVDPF010000013">
    <property type="protein sequence ID" value="KAL1877795.1"/>
    <property type="molecule type" value="Genomic_DNA"/>
</dbReference>
<comment type="caution">
    <text evidence="8">The sequence shown here is derived from an EMBL/GenBank/DDBJ whole genome shotgun (WGS) entry which is preliminary data.</text>
</comment>
<comment type="subcellular location">
    <subcellularLocation>
        <location evidence="1">Membrane</location>
        <topology evidence="1">Multi-pass membrane protein</topology>
    </subcellularLocation>
</comment>
<dbReference type="PANTHER" id="PTHR33048">
    <property type="entry name" value="PTH11-LIKE INTEGRAL MEMBRANE PROTEIN (AFU_ORTHOLOGUE AFUA_5G11245)"/>
    <property type="match status" value="1"/>
</dbReference>
<feature type="transmembrane region" description="Helical" evidence="6">
    <location>
        <begin position="44"/>
        <end position="65"/>
    </location>
</feature>
<evidence type="ECO:0000313" key="9">
    <source>
        <dbReference type="Proteomes" id="UP001583193"/>
    </source>
</evidence>
<sequence length="345" mass="38649">MAPLSDDGKKSVIILPILTVLSTLFFGLRFWTRKAKRVIAIDDWLLCFALFMLYVEDVGAFLLAVKGGEGKPITTLTTDEVTWLLKMFFWPELGYTILVATIKFSILISLHRIFGLIKWFRLAVYILATLEGIWFFGVFFSVLFQCTPIDKAWIPTKPGHCIELLPFLWGNSVSNNIIDWLILLLPVIPVLKLSLDVVHKGLVLGSFALGSMACIASAIRAAKTATVDENDLSLSVFQASIWTYIEPSMAIISASLPFLAKMFGQKVIRAFQAISKFNRTESQHCRNEQKEPQHFAYHIKPPRRSRYNMDDIDLLEVEILEDGLVSCVSGDQVSNAGSAKAHGMV</sequence>
<dbReference type="InterPro" id="IPR052337">
    <property type="entry name" value="SAT4-like"/>
</dbReference>
<keyword evidence="3 6" id="KW-1133">Transmembrane helix</keyword>
<dbReference type="Pfam" id="PF20684">
    <property type="entry name" value="Fung_rhodopsin"/>
    <property type="match status" value="1"/>
</dbReference>
<name>A0ABR3XP70_9EURO</name>
<feature type="transmembrane region" description="Helical" evidence="6">
    <location>
        <begin position="12"/>
        <end position="32"/>
    </location>
</feature>
<evidence type="ECO:0000256" key="3">
    <source>
        <dbReference type="ARBA" id="ARBA00022989"/>
    </source>
</evidence>